<dbReference type="GO" id="GO:0019251">
    <property type="term" value="P:anaerobic cobalamin biosynthetic process"/>
    <property type="evidence" value="ECO:0007669"/>
    <property type="project" value="InterPro"/>
</dbReference>
<organism evidence="4 5">
    <name type="scientific">Akkermansia glycaniphila</name>
    <dbReference type="NCBI Taxonomy" id="1679444"/>
    <lineage>
        <taxon>Bacteria</taxon>
        <taxon>Pseudomonadati</taxon>
        <taxon>Verrucomicrobiota</taxon>
        <taxon>Verrucomicrobiia</taxon>
        <taxon>Verrucomicrobiales</taxon>
        <taxon>Akkermansiaceae</taxon>
        <taxon>Akkermansia</taxon>
    </lineage>
</organism>
<feature type="binding site" evidence="2">
    <location>
        <position position="177"/>
    </location>
    <ligand>
        <name>Co(2+)</name>
        <dbReference type="ChEBI" id="CHEBI:48828"/>
    </ligand>
</feature>
<dbReference type="Gene3D" id="3.40.50.1400">
    <property type="match status" value="2"/>
</dbReference>
<accession>A0A1H6MN95</accession>
<protein>
    <submittedName>
        <fullName evidence="4">Cobalt chelatase (Cbik)</fullName>
    </submittedName>
</protein>
<feature type="signal peptide" evidence="3">
    <location>
        <begin position="1"/>
        <end position="23"/>
    </location>
</feature>
<dbReference type="KEGG" id="agl:PYTT_2522"/>
<keyword evidence="2" id="KW-0170">Cobalt</keyword>
<dbReference type="Pfam" id="PF06180">
    <property type="entry name" value="CbiK"/>
    <property type="match status" value="1"/>
</dbReference>
<sequence>MTLTRNLALGMSAALMIFPASFAATPPPPMNDGILLVAFGTSYGKARVSYDKTEETFQPSFSKDRIHWSYTSDIIRKKLAKQGKPVPSIRESLDNLSRQGVRNIRIQSLHMAAGEEFSEMERTVQNYIDAHPQAFDRVLLGRPLLESHADLDGVVQTLAEELPKERRPDEAVLYMAHGQQHGRADLVLAAVRDELQRRDSLTFMATVEGTYSLERALQELKNKGVKTVWLAPFMIVAGDHANNDLVGSDEDSWASILKKEGFNVKAHLKGLGEMEGIRRIFLRHALETVDDMVPVSAPAAADAGHS</sequence>
<gene>
    <name evidence="4" type="ORF">PYTT_2522</name>
</gene>
<dbReference type="EMBL" id="LT629973">
    <property type="protein sequence ID" value="SEI00906.1"/>
    <property type="molecule type" value="Genomic_DNA"/>
</dbReference>
<dbReference type="SUPFAM" id="SSF53800">
    <property type="entry name" value="Chelatase"/>
    <property type="match status" value="1"/>
</dbReference>
<name>A0A1H6MN95_9BACT</name>
<evidence type="ECO:0000313" key="4">
    <source>
        <dbReference type="EMBL" id="SEI00906.1"/>
    </source>
</evidence>
<dbReference type="GO" id="GO:0016852">
    <property type="term" value="F:sirohydrochlorin cobaltochelatase activity"/>
    <property type="evidence" value="ECO:0007669"/>
    <property type="project" value="InterPro"/>
</dbReference>
<dbReference type="InterPro" id="IPR010388">
    <property type="entry name" value="Anaerobic_Co-chelatase"/>
</dbReference>
<dbReference type="RefSeq" id="WP_067775064.1">
    <property type="nucleotide sequence ID" value="NZ_JACVVN010000012.1"/>
</dbReference>
<evidence type="ECO:0000313" key="5">
    <source>
        <dbReference type="Proteomes" id="UP000176204"/>
    </source>
</evidence>
<dbReference type="GO" id="GO:0046872">
    <property type="term" value="F:metal ion binding"/>
    <property type="evidence" value="ECO:0007669"/>
    <property type="project" value="UniProtKB-KW"/>
</dbReference>
<evidence type="ECO:0000256" key="2">
    <source>
        <dbReference type="PIRSR" id="PIRSR033579-3"/>
    </source>
</evidence>
<dbReference type="AlphaFoldDB" id="A0A1H6MN95"/>
<keyword evidence="2" id="KW-0479">Metal-binding</keyword>
<dbReference type="STRING" id="1679444.PYTT_2522"/>
<evidence type="ECO:0000256" key="3">
    <source>
        <dbReference type="SAM" id="SignalP"/>
    </source>
</evidence>
<feature type="binding site" evidence="2">
    <location>
        <position position="208"/>
    </location>
    <ligand>
        <name>Co(2+)</name>
        <dbReference type="ChEBI" id="CHEBI:48828"/>
    </ligand>
</feature>
<evidence type="ECO:0000256" key="1">
    <source>
        <dbReference type="PIRSR" id="PIRSR033579-1"/>
    </source>
</evidence>
<dbReference type="PIRSF" id="PIRSF033579">
    <property type="entry name" value="Anaer_Co_chel"/>
    <property type="match status" value="1"/>
</dbReference>
<reference evidence="5" key="1">
    <citation type="submission" date="2016-09" db="EMBL/GenBank/DDBJ databases">
        <authorList>
            <person name="Koehorst J."/>
        </authorList>
    </citation>
    <scope>NUCLEOTIDE SEQUENCE [LARGE SCALE GENOMIC DNA]</scope>
</reference>
<dbReference type="Proteomes" id="UP000176204">
    <property type="component" value="Chromosome I"/>
</dbReference>
<feature type="chain" id="PRO_5009604600" evidence="3">
    <location>
        <begin position="24"/>
        <end position="306"/>
    </location>
</feature>
<feature type="binding site" evidence="2">
    <location>
        <position position="240"/>
    </location>
    <ligand>
        <name>Co(2+)</name>
        <dbReference type="ChEBI" id="CHEBI:48828"/>
    </ligand>
</feature>
<proteinExistence type="predicted"/>
<dbReference type="OrthoDB" id="9770331at2"/>
<keyword evidence="5" id="KW-1185">Reference proteome</keyword>
<keyword evidence="3" id="KW-0732">Signal</keyword>
<feature type="active site" description="Proton acceptor" evidence="1">
    <location>
        <position position="177"/>
    </location>
</feature>